<dbReference type="EMBL" id="CM051396">
    <property type="protein sequence ID" value="KAJ4723460.1"/>
    <property type="molecule type" value="Genomic_DNA"/>
</dbReference>
<accession>A0ACC1YI33</accession>
<keyword evidence="2" id="KW-1185">Reference proteome</keyword>
<dbReference type="Proteomes" id="UP001164539">
    <property type="component" value="Chromosome 3"/>
</dbReference>
<sequence length="282" mass="30923">MHMDKLIHDDKGSVTILNDCTTIMKLLGIVHPSVQILVGIAKSQDSEVGDGTMMVVLLAAAFLREAKRRGSDHRRHGVGHSCHSFSTCKPKNHHSWQVNYVLGGVARNVAKCMSKLGTKPHMIGTVGLDMADKNYVGSGVGIWRQKDIDTAVVCNILDANGEVAAGVASVEAIEKFLTPEWILLFNCNMSFAPVVMVDTNLSPPAWELLVKWQLNVIYLCGLNLYQLLNPGEFLVVKYICLLVMVGNCCSLLLLKLYPAVESVDGHIRRHAAGYSLPLLNFD</sequence>
<organism evidence="1 2">
    <name type="scientific">Melia azedarach</name>
    <name type="common">Chinaberry tree</name>
    <dbReference type="NCBI Taxonomy" id="155640"/>
    <lineage>
        <taxon>Eukaryota</taxon>
        <taxon>Viridiplantae</taxon>
        <taxon>Streptophyta</taxon>
        <taxon>Embryophyta</taxon>
        <taxon>Tracheophyta</taxon>
        <taxon>Spermatophyta</taxon>
        <taxon>Magnoliopsida</taxon>
        <taxon>eudicotyledons</taxon>
        <taxon>Gunneridae</taxon>
        <taxon>Pentapetalae</taxon>
        <taxon>rosids</taxon>
        <taxon>malvids</taxon>
        <taxon>Sapindales</taxon>
        <taxon>Meliaceae</taxon>
        <taxon>Melia</taxon>
    </lineage>
</organism>
<comment type="caution">
    <text evidence="1">The sequence shown here is derived from an EMBL/GenBank/DDBJ whole genome shotgun (WGS) entry which is preliminary data.</text>
</comment>
<evidence type="ECO:0000313" key="2">
    <source>
        <dbReference type="Proteomes" id="UP001164539"/>
    </source>
</evidence>
<name>A0ACC1YI33_MELAZ</name>
<protein>
    <submittedName>
        <fullName evidence="1">T-complex protein 1 subunit eta</fullName>
    </submittedName>
</protein>
<gene>
    <name evidence="1" type="ORF">OWV82_006831</name>
</gene>
<proteinExistence type="predicted"/>
<reference evidence="1 2" key="1">
    <citation type="journal article" date="2023" name="Science">
        <title>Complex scaffold remodeling in plant triterpene biosynthesis.</title>
        <authorList>
            <person name="De La Pena R."/>
            <person name="Hodgson H."/>
            <person name="Liu J.C."/>
            <person name="Stephenson M.J."/>
            <person name="Martin A.C."/>
            <person name="Owen C."/>
            <person name="Harkess A."/>
            <person name="Leebens-Mack J."/>
            <person name="Jimenez L.E."/>
            <person name="Osbourn A."/>
            <person name="Sattely E.S."/>
        </authorList>
    </citation>
    <scope>NUCLEOTIDE SEQUENCE [LARGE SCALE GENOMIC DNA]</scope>
    <source>
        <strain evidence="2">cv. JPN11</strain>
        <tissue evidence="1">Leaf</tissue>
    </source>
</reference>
<evidence type="ECO:0000313" key="1">
    <source>
        <dbReference type="EMBL" id="KAJ4723460.1"/>
    </source>
</evidence>